<dbReference type="InterPro" id="IPR013784">
    <property type="entry name" value="Carb-bd-like_fold"/>
</dbReference>
<evidence type="ECO:0000313" key="9">
    <source>
        <dbReference type="Proteomes" id="UP000317371"/>
    </source>
</evidence>
<dbReference type="GO" id="GO:0006508">
    <property type="term" value="P:proteolysis"/>
    <property type="evidence" value="ECO:0007669"/>
    <property type="project" value="UniProtKB-KW"/>
</dbReference>
<dbReference type="GO" id="GO:0030246">
    <property type="term" value="F:carbohydrate binding"/>
    <property type="evidence" value="ECO:0007669"/>
    <property type="project" value="InterPro"/>
</dbReference>
<dbReference type="InterPro" id="IPR051048">
    <property type="entry name" value="Peptidase_S8/S53_subtilisin"/>
</dbReference>
<dbReference type="PANTHER" id="PTHR43399:SF4">
    <property type="entry name" value="CELL WALL-ASSOCIATED PROTEASE"/>
    <property type="match status" value="1"/>
</dbReference>
<evidence type="ECO:0000256" key="1">
    <source>
        <dbReference type="ARBA" id="ARBA00011073"/>
    </source>
</evidence>
<evidence type="ECO:0000256" key="4">
    <source>
        <dbReference type="ARBA" id="ARBA00022825"/>
    </source>
</evidence>
<evidence type="ECO:0000256" key="2">
    <source>
        <dbReference type="ARBA" id="ARBA00022670"/>
    </source>
</evidence>
<evidence type="ECO:0000313" key="8">
    <source>
        <dbReference type="EMBL" id="TQE97857.1"/>
    </source>
</evidence>
<dbReference type="AlphaFoldDB" id="A0A540VM68"/>
<dbReference type="InterPro" id="IPR036852">
    <property type="entry name" value="Peptidase_S8/S53_dom_sf"/>
</dbReference>
<dbReference type="PRINTS" id="PR00723">
    <property type="entry name" value="SUBTILISIN"/>
</dbReference>
<dbReference type="InterPro" id="IPR000209">
    <property type="entry name" value="Peptidase_S8/S53_dom"/>
</dbReference>
<dbReference type="InterPro" id="IPR023828">
    <property type="entry name" value="Peptidase_S8_Ser-AS"/>
</dbReference>
<keyword evidence="2 5" id="KW-0645">Protease</keyword>
<dbReference type="PANTHER" id="PTHR43399">
    <property type="entry name" value="SUBTILISIN-RELATED"/>
    <property type="match status" value="1"/>
</dbReference>
<name>A0A540VM68_9CHLR</name>
<feature type="active site" description="Charge relay system" evidence="5">
    <location>
        <position position="499"/>
    </location>
</feature>
<dbReference type="InterPro" id="IPR015500">
    <property type="entry name" value="Peptidase_S8_subtilisin-rel"/>
</dbReference>
<dbReference type="InParanoid" id="A0A540VM68"/>
<dbReference type="SUPFAM" id="SSF52743">
    <property type="entry name" value="Subtilisin-like"/>
    <property type="match status" value="1"/>
</dbReference>
<sequence>MVGSSSSIDSKTHSAQSYRSFGRGTTGSRPQGFAIYASPFAMQHWYRCLLGFCLFLNLFLSGARPVYGQAGSPGPAGAAVSPHLQERLAAADDPISFLVLLEEQVDATSLAVGASGAQFVGQDGDPVGRRIALYKALTATARRSQAPLRAWLEAHHIPYRAFYLVNMLEIWGTAETVAALQTFPGVARIVDNPALRQPRPMPAAGDGTLLPLSIRGQTLGATDVLTDVMVPYGVAYTHAPQVWEQGYRGQSVVVASADTGVQWDHPALLSQYRGWDSVTGQVDHTYNWHTASWPADWPLSICDNDPAVPCDDNGHGTHTVGTMLGQAPDGLTVWGMAPDARWMGCRNMQNGVGYPASYIDCFQFFLAPYPPGGDPMVDGRPELAPHIVNNSWACPPSEGCDVDSLRQAVETLRAAGIFVVSSAGNSGPDCKSVSNPIAIYDAAFTVGAHDAVGSLASFSSRGPVIVDGSGRLKPEITAPGVGVMSTYRGNSYRSLSGTSMAAPHVAGAVALLWSAQPALVGDVDRTQDVLLKSADPVALGECGDASSPTVPNPSYGYGRLDVAAAVEMARHPATVVITVTDRFETPLPGLQVILEDGFTGVRYRAQSQADGQAVVTHVYPGDYRITVDAGTRIFPIQWLRVEADGEHHLLLAEARTYFFPLVLVGSLEVCEAPCPTP</sequence>
<keyword evidence="9" id="KW-1185">Reference proteome</keyword>
<reference evidence="8 9" key="1">
    <citation type="submission" date="2019-06" db="EMBL/GenBank/DDBJ databases">
        <title>Genome sequence of Litorilinea aerophila BAA-2444.</title>
        <authorList>
            <person name="Maclea K.S."/>
            <person name="Maurais E.G."/>
            <person name="Iannazzi L.C."/>
        </authorList>
    </citation>
    <scope>NUCLEOTIDE SEQUENCE [LARGE SCALE GENOMIC DNA]</scope>
    <source>
        <strain evidence="8 9">ATCC BAA-2444</strain>
    </source>
</reference>
<feature type="compositionally biased region" description="Polar residues" evidence="6">
    <location>
        <begin position="1"/>
        <end position="19"/>
    </location>
</feature>
<protein>
    <submittedName>
        <fullName evidence="8">S8 family serine peptidase</fullName>
    </submittedName>
</protein>
<feature type="domain" description="Peptidase S8/S53" evidence="7">
    <location>
        <begin position="249"/>
        <end position="558"/>
    </location>
</feature>
<evidence type="ECO:0000256" key="3">
    <source>
        <dbReference type="ARBA" id="ARBA00022801"/>
    </source>
</evidence>
<comment type="caution">
    <text evidence="8">The sequence shown here is derived from an EMBL/GenBank/DDBJ whole genome shotgun (WGS) entry which is preliminary data.</text>
</comment>
<evidence type="ECO:0000256" key="6">
    <source>
        <dbReference type="SAM" id="MobiDB-lite"/>
    </source>
</evidence>
<dbReference type="Proteomes" id="UP000317371">
    <property type="component" value="Unassembled WGS sequence"/>
</dbReference>
<dbReference type="Gene3D" id="3.40.50.200">
    <property type="entry name" value="Peptidase S8/S53 domain"/>
    <property type="match status" value="1"/>
</dbReference>
<comment type="similarity">
    <text evidence="1 5">Belongs to the peptidase S8 family.</text>
</comment>
<accession>A0A540VM68</accession>
<gene>
    <name evidence="8" type="ORF">FKZ61_00295</name>
</gene>
<feature type="active site" description="Charge relay system" evidence="5">
    <location>
        <position position="315"/>
    </location>
</feature>
<feature type="region of interest" description="Disordered" evidence="6">
    <location>
        <begin position="1"/>
        <end position="26"/>
    </location>
</feature>
<dbReference type="OrthoDB" id="9798386at2"/>
<dbReference type="SUPFAM" id="SSF49452">
    <property type="entry name" value="Starch-binding domain-like"/>
    <property type="match status" value="1"/>
</dbReference>
<dbReference type="PROSITE" id="PS00138">
    <property type="entry name" value="SUBTILASE_SER"/>
    <property type="match status" value="1"/>
</dbReference>
<evidence type="ECO:0000259" key="7">
    <source>
        <dbReference type="Pfam" id="PF00082"/>
    </source>
</evidence>
<keyword evidence="4 5" id="KW-0720">Serine protease</keyword>
<dbReference type="Pfam" id="PF00082">
    <property type="entry name" value="Peptidase_S8"/>
    <property type="match status" value="1"/>
</dbReference>
<keyword evidence="3 5" id="KW-0378">Hydrolase</keyword>
<feature type="active site" description="Charge relay system" evidence="5">
    <location>
        <position position="258"/>
    </location>
</feature>
<evidence type="ECO:0000256" key="5">
    <source>
        <dbReference type="PROSITE-ProRule" id="PRU01240"/>
    </source>
</evidence>
<dbReference type="GO" id="GO:0004252">
    <property type="term" value="F:serine-type endopeptidase activity"/>
    <property type="evidence" value="ECO:0007669"/>
    <property type="project" value="UniProtKB-UniRule"/>
</dbReference>
<dbReference type="EMBL" id="VIGC01000001">
    <property type="protein sequence ID" value="TQE97857.1"/>
    <property type="molecule type" value="Genomic_DNA"/>
</dbReference>
<organism evidence="8 9">
    <name type="scientific">Litorilinea aerophila</name>
    <dbReference type="NCBI Taxonomy" id="1204385"/>
    <lineage>
        <taxon>Bacteria</taxon>
        <taxon>Bacillati</taxon>
        <taxon>Chloroflexota</taxon>
        <taxon>Caldilineae</taxon>
        <taxon>Caldilineales</taxon>
        <taxon>Caldilineaceae</taxon>
        <taxon>Litorilinea</taxon>
    </lineage>
</organism>
<proteinExistence type="inferred from homology"/>
<dbReference type="PROSITE" id="PS51892">
    <property type="entry name" value="SUBTILASE"/>
    <property type="match status" value="1"/>
</dbReference>